<evidence type="ECO:0000313" key="1">
    <source>
        <dbReference type="EMBL" id="KAL3568795.1"/>
    </source>
</evidence>
<protein>
    <submittedName>
        <fullName evidence="1">Uncharacterized protein</fullName>
    </submittedName>
</protein>
<keyword evidence="2" id="KW-1185">Reference proteome</keyword>
<dbReference type="Proteomes" id="UP000309997">
    <property type="component" value="Unassembled WGS sequence"/>
</dbReference>
<comment type="caution">
    <text evidence="1">The sequence shown here is derived from an EMBL/GenBank/DDBJ whole genome shotgun (WGS) entry which is preliminary data.</text>
</comment>
<dbReference type="EMBL" id="RCHU02000016">
    <property type="protein sequence ID" value="KAL3568795.1"/>
    <property type="molecule type" value="Genomic_DNA"/>
</dbReference>
<organism evidence="1 2">
    <name type="scientific">Populus alba</name>
    <name type="common">White poplar</name>
    <dbReference type="NCBI Taxonomy" id="43335"/>
    <lineage>
        <taxon>Eukaryota</taxon>
        <taxon>Viridiplantae</taxon>
        <taxon>Streptophyta</taxon>
        <taxon>Embryophyta</taxon>
        <taxon>Tracheophyta</taxon>
        <taxon>Spermatophyta</taxon>
        <taxon>Magnoliopsida</taxon>
        <taxon>eudicotyledons</taxon>
        <taxon>Gunneridae</taxon>
        <taxon>Pentapetalae</taxon>
        <taxon>rosids</taxon>
        <taxon>fabids</taxon>
        <taxon>Malpighiales</taxon>
        <taxon>Salicaceae</taxon>
        <taxon>Saliceae</taxon>
        <taxon>Populus</taxon>
    </lineage>
</organism>
<gene>
    <name evidence="1" type="ORF">D5086_028685</name>
</gene>
<name>A0ACC4ARE9_POPAL</name>
<proteinExistence type="predicted"/>
<feature type="non-terminal residue" evidence="1">
    <location>
        <position position="225"/>
    </location>
</feature>
<sequence>MAKLFPQLVSSLAVLLLLRQFGHVVCQSTNSSDSPLLPEGEAKALDGLMTTLGWYTSQQFSGSPCDNNFLGITCNCTYESRTVCHVTGLNLMFNMLSGQIPEELGNLSSLRYMALGFNELTGQLPPELGRLRSLHVLDLSFNSLTGGIPDSMKKLNLSKMFLTGNMLNGTVHSWVPRTIEDKADLSYNNFEIPRDGPKKGEGKLNIEPNRNSIRDLTDKCRGKPK</sequence>
<reference evidence="1 2" key="1">
    <citation type="journal article" date="2024" name="Plant Biotechnol. J.">
        <title>Genome and CRISPR/Cas9 system of a widespread forest tree (Populus alba) in the world.</title>
        <authorList>
            <person name="Liu Y.J."/>
            <person name="Jiang P.F."/>
            <person name="Han X.M."/>
            <person name="Li X.Y."/>
            <person name="Wang H.M."/>
            <person name="Wang Y.J."/>
            <person name="Wang X.X."/>
            <person name="Zeng Q.Y."/>
        </authorList>
    </citation>
    <scope>NUCLEOTIDE SEQUENCE [LARGE SCALE GENOMIC DNA]</scope>
    <source>
        <strain evidence="2">cv. PAL-ZL1</strain>
    </source>
</reference>
<evidence type="ECO:0000313" key="2">
    <source>
        <dbReference type="Proteomes" id="UP000309997"/>
    </source>
</evidence>
<accession>A0ACC4ARE9</accession>